<feature type="transmembrane region" description="Helical" evidence="1">
    <location>
        <begin position="5"/>
        <end position="26"/>
    </location>
</feature>
<feature type="transmembrane region" description="Helical" evidence="1">
    <location>
        <begin position="32"/>
        <end position="50"/>
    </location>
</feature>
<comment type="caution">
    <text evidence="2">The sequence shown here is derived from an EMBL/GenBank/DDBJ whole genome shotgun (WGS) entry which is preliminary data.</text>
</comment>
<keyword evidence="1" id="KW-0472">Membrane</keyword>
<protein>
    <submittedName>
        <fullName evidence="2">Uncharacterized protein</fullName>
    </submittedName>
</protein>
<evidence type="ECO:0000313" key="3">
    <source>
        <dbReference type="Proteomes" id="UP000324222"/>
    </source>
</evidence>
<gene>
    <name evidence="2" type="ORF">E2C01_051682</name>
</gene>
<organism evidence="2 3">
    <name type="scientific">Portunus trituberculatus</name>
    <name type="common">Swimming crab</name>
    <name type="synonym">Neptunus trituberculatus</name>
    <dbReference type="NCBI Taxonomy" id="210409"/>
    <lineage>
        <taxon>Eukaryota</taxon>
        <taxon>Metazoa</taxon>
        <taxon>Ecdysozoa</taxon>
        <taxon>Arthropoda</taxon>
        <taxon>Crustacea</taxon>
        <taxon>Multicrustacea</taxon>
        <taxon>Malacostraca</taxon>
        <taxon>Eumalacostraca</taxon>
        <taxon>Eucarida</taxon>
        <taxon>Decapoda</taxon>
        <taxon>Pleocyemata</taxon>
        <taxon>Brachyura</taxon>
        <taxon>Eubrachyura</taxon>
        <taxon>Portunoidea</taxon>
        <taxon>Portunidae</taxon>
        <taxon>Portuninae</taxon>
        <taxon>Portunus</taxon>
    </lineage>
</organism>
<dbReference type="AlphaFoldDB" id="A0A5B7GK02"/>
<name>A0A5B7GK02_PORTR</name>
<dbReference type="EMBL" id="VSRR010015002">
    <property type="protein sequence ID" value="MPC57695.1"/>
    <property type="molecule type" value="Genomic_DNA"/>
</dbReference>
<keyword evidence="1" id="KW-0812">Transmembrane</keyword>
<reference evidence="2 3" key="1">
    <citation type="submission" date="2019-05" db="EMBL/GenBank/DDBJ databases">
        <title>Another draft genome of Portunus trituberculatus and its Hox gene families provides insights of decapod evolution.</title>
        <authorList>
            <person name="Jeong J.-H."/>
            <person name="Song I."/>
            <person name="Kim S."/>
            <person name="Choi T."/>
            <person name="Kim D."/>
            <person name="Ryu S."/>
            <person name="Kim W."/>
        </authorList>
    </citation>
    <scope>NUCLEOTIDE SEQUENCE [LARGE SCALE GENOMIC DNA]</scope>
    <source>
        <tissue evidence="2">Muscle</tissue>
    </source>
</reference>
<evidence type="ECO:0000313" key="2">
    <source>
        <dbReference type="EMBL" id="MPC57695.1"/>
    </source>
</evidence>
<accession>A0A5B7GK02</accession>
<proteinExistence type="predicted"/>
<dbReference type="Proteomes" id="UP000324222">
    <property type="component" value="Unassembled WGS sequence"/>
</dbReference>
<sequence>MVDHLILLVFLFLLSILSNFPVSFFSLGDHTIAAYSSLGLIIIVISFLIISSSRNKRKHFLATTVLPDSPVFTMTTPHHTSFSVFYEVTTTVGLLQQQEVPLG</sequence>
<keyword evidence="1" id="KW-1133">Transmembrane helix</keyword>
<keyword evidence="3" id="KW-1185">Reference proteome</keyword>
<evidence type="ECO:0000256" key="1">
    <source>
        <dbReference type="SAM" id="Phobius"/>
    </source>
</evidence>